<feature type="transmembrane region" description="Helical" evidence="1">
    <location>
        <begin position="391"/>
        <end position="418"/>
    </location>
</feature>
<keyword evidence="1" id="KW-0472">Membrane</keyword>
<feature type="transmembrane region" description="Helical" evidence="1">
    <location>
        <begin position="304"/>
        <end position="331"/>
    </location>
</feature>
<evidence type="ECO:0000256" key="1">
    <source>
        <dbReference type="SAM" id="Phobius"/>
    </source>
</evidence>
<keyword evidence="4" id="KW-1185">Reference proteome</keyword>
<evidence type="ECO:0000259" key="2">
    <source>
        <dbReference type="Pfam" id="PF01970"/>
    </source>
</evidence>
<feature type="transmembrane region" description="Helical" evidence="1">
    <location>
        <begin position="134"/>
        <end position="151"/>
    </location>
</feature>
<dbReference type="PRINTS" id="PR00783">
    <property type="entry name" value="MINTRINSICP"/>
</dbReference>
<accession>A0A3S9H7R9</accession>
<keyword evidence="1" id="KW-0812">Transmembrane</keyword>
<evidence type="ECO:0000313" key="3">
    <source>
        <dbReference type="EMBL" id="AZP03386.1"/>
    </source>
</evidence>
<reference evidence="4" key="1">
    <citation type="submission" date="2018-12" db="EMBL/GenBank/DDBJ databases">
        <title>Complete genome sequencing of Jeotgalibaca sp. H21T32.</title>
        <authorList>
            <person name="Bae J.-W."/>
            <person name="Lee S.-Y."/>
        </authorList>
    </citation>
    <scope>NUCLEOTIDE SEQUENCE [LARGE SCALE GENOMIC DNA]</scope>
    <source>
        <strain evidence="4">H21T32</strain>
    </source>
</reference>
<proteinExistence type="predicted"/>
<feature type="transmembrane region" description="Helical" evidence="1">
    <location>
        <begin position="38"/>
        <end position="62"/>
    </location>
</feature>
<dbReference type="OrthoDB" id="4391232at2"/>
<organism evidence="3 4">
    <name type="scientific">Jeotgalibaca ciconiae</name>
    <dbReference type="NCBI Taxonomy" id="2496265"/>
    <lineage>
        <taxon>Bacteria</taxon>
        <taxon>Bacillati</taxon>
        <taxon>Bacillota</taxon>
        <taxon>Bacilli</taxon>
        <taxon>Lactobacillales</taxon>
        <taxon>Carnobacteriaceae</taxon>
        <taxon>Jeotgalibaca</taxon>
    </lineage>
</organism>
<dbReference type="InterPro" id="IPR000425">
    <property type="entry name" value="MIP"/>
</dbReference>
<keyword evidence="1" id="KW-1133">Transmembrane helix</keyword>
<name>A0A3S9H7R9_9LACT</name>
<dbReference type="Pfam" id="PF01970">
    <property type="entry name" value="TctA"/>
    <property type="match status" value="1"/>
</dbReference>
<evidence type="ECO:0000313" key="4">
    <source>
        <dbReference type="Proteomes" id="UP000273326"/>
    </source>
</evidence>
<protein>
    <submittedName>
        <fullName evidence="3">Tripartite tricarboxylate transporter TctA family protein</fullName>
    </submittedName>
</protein>
<dbReference type="GO" id="GO:0016020">
    <property type="term" value="C:membrane"/>
    <property type="evidence" value="ECO:0007669"/>
    <property type="project" value="InterPro"/>
</dbReference>
<dbReference type="InterPro" id="IPR002823">
    <property type="entry name" value="DUF112_TM"/>
</dbReference>
<feature type="transmembrane region" description="Helical" evidence="1">
    <location>
        <begin position="252"/>
        <end position="274"/>
    </location>
</feature>
<feature type="transmembrane region" description="Helical" evidence="1">
    <location>
        <begin position="158"/>
        <end position="177"/>
    </location>
</feature>
<feature type="transmembrane region" description="Helical" evidence="1">
    <location>
        <begin position="6"/>
        <end position="26"/>
    </location>
</feature>
<feature type="transmembrane region" description="Helical" evidence="1">
    <location>
        <begin position="430"/>
        <end position="450"/>
    </location>
</feature>
<dbReference type="AlphaFoldDB" id="A0A3S9H7R9"/>
<feature type="transmembrane region" description="Helical" evidence="1">
    <location>
        <begin position="68"/>
        <end position="86"/>
    </location>
</feature>
<dbReference type="KEGG" id="jeh:EJN90_01165"/>
<dbReference type="Proteomes" id="UP000273326">
    <property type="component" value="Chromosome"/>
</dbReference>
<dbReference type="EMBL" id="CP034465">
    <property type="protein sequence ID" value="AZP03386.1"/>
    <property type="molecule type" value="Genomic_DNA"/>
</dbReference>
<feature type="domain" description="DUF112" evidence="2">
    <location>
        <begin position="11"/>
        <end position="431"/>
    </location>
</feature>
<dbReference type="GO" id="GO:0015267">
    <property type="term" value="F:channel activity"/>
    <property type="evidence" value="ECO:0007669"/>
    <property type="project" value="InterPro"/>
</dbReference>
<feature type="transmembrane region" description="Helical" evidence="1">
    <location>
        <begin position="189"/>
        <end position="211"/>
    </location>
</feature>
<gene>
    <name evidence="3" type="ORF">EJN90_01165</name>
</gene>
<feature type="transmembrane region" description="Helical" evidence="1">
    <location>
        <begin position="107"/>
        <end position="128"/>
    </location>
</feature>
<dbReference type="RefSeq" id="WP_126108477.1">
    <property type="nucleotide sequence ID" value="NZ_CP034465.1"/>
</dbReference>
<feature type="transmembrane region" description="Helical" evidence="1">
    <location>
        <begin position="352"/>
        <end position="371"/>
    </location>
</feature>
<sequence length="451" mass="48361">MDFSMIGQMIIAAVGATVLYTIIGFIPGTDETAVLMPITLAIVMAGIQPIVVLTFFISAIVALNLMNAMPTLVVGLPGGVLSTPMIEHSMMLKKAGLTHENIKKAAVGSLIGVSVSVPISLLFANLIAPYAEVIKSYASWLFVIGAIFLSLMGRAKLLSLVMIVPVALLFQSLRTLYWDLNIVPFDKNITTSFFLGITVGPLLVSLLSFLIKDKRVATETTQLKETIIPVINRENITLNPFKIIKKEESIRAGLSSFLSTFLFVLSPVGIIILFGELAAKQAKNPIEKASTSIVTMSALAQSTYLSGIIICVVALGIPLSPAAIGPGGALFTAPPVFTMENNIHHALRASEFTLAIVFGALIAISMVYFLAIRYATNITSFVLTKIPHEAILGLFIALVLLLSFMDAGLLNVFGVLLIGFICGSLNNLGINYGIQFMTLYAAPFIVSWFAQ</sequence>